<dbReference type="Gene3D" id="2.60.120.260">
    <property type="entry name" value="Galactose-binding domain-like"/>
    <property type="match status" value="1"/>
</dbReference>
<keyword evidence="4" id="KW-0119">Carbohydrate metabolism</keyword>
<dbReference type="Pfam" id="PF04616">
    <property type="entry name" value="Glyco_hydro_43"/>
    <property type="match status" value="1"/>
</dbReference>
<keyword evidence="2" id="KW-0624">Polysaccharide degradation</keyword>
<dbReference type="Proteomes" id="UP000223709">
    <property type="component" value="Chromosome"/>
</dbReference>
<feature type="site" description="Important for catalytic activity, responsible for pKa modulation of the active site Glu and correct orientation of both the proton donor and substrate" evidence="6">
    <location>
        <position position="139"/>
    </location>
</feature>
<keyword evidence="5 7" id="KW-0326">Glycosidase</keyword>
<name>A0A291TBZ4_9FIRM</name>
<evidence type="ECO:0000256" key="4">
    <source>
        <dbReference type="ARBA" id="ARBA00023277"/>
    </source>
</evidence>
<gene>
    <name evidence="8" type="ORF">CRH10_10545</name>
</gene>
<evidence type="ECO:0000256" key="7">
    <source>
        <dbReference type="RuleBase" id="RU361187"/>
    </source>
</evidence>
<dbReference type="Gene3D" id="2.115.10.20">
    <property type="entry name" value="Glycosyl hydrolase domain, family 43"/>
    <property type="match status" value="1"/>
</dbReference>
<organism evidence="8 9">
    <name type="scientific">Faecalibacterium prausnitzii</name>
    <dbReference type="NCBI Taxonomy" id="853"/>
    <lineage>
        <taxon>Bacteria</taxon>
        <taxon>Bacillati</taxon>
        <taxon>Bacillota</taxon>
        <taxon>Clostridia</taxon>
        <taxon>Eubacteriales</taxon>
        <taxon>Oscillospiraceae</taxon>
        <taxon>Faecalibacterium</taxon>
    </lineage>
</organism>
<evidence type="ECO:0008006" key="10">
    <source>
        <dbReference type="Google" id="ProtNLM"/>
    </source>
</evidence>
<dbReference type="GO" id="GO:0045493">
    <property type="term" value="P:xylan catabolic process"/>
    <property type="evidence" value="ECO:0007669"/>
    <property type="project" value="UniProtKB-KW"/>
</dbReference>
<dbReference type="AlphaFoldDB" id="A0A291TBZ4"/>
<sequence length="473" mass="52181">MKHPAMNPYLPLWEYVPDGEPRIWGDRLYVYGSHDVAGSTQFCEGDYVVWSAPLDDLGSWKYEGISYPYTATTASLEEGGNLAAPDCVQGPDGRYYLYYNRGKYDPCEVAVSDTPQGPFTYLCNVTFPNGTIPATKMFDPGVLVDDDGRIYLYIGFCPTPDFPWALKLGKYSLGFELEADMHTIKAGPFEVLPGCQATAGTGFEGHGFYEASSPRKIGKRYYLVYSSEQSHDLCYAVSDQPLTGYRYGGILVSNADIGRNGNTTPKAPYGNTHGGLVQLGGQWYIFYHRQTHGIECCRQGCAEPVVLDAEGRFHQAEITSCGLNGGPLPGIGSYNACYACNLTHKTIGKERLTIRKCVRDTQPHLFEEPASSGKREDSLHYIANMQDGTLAGFKYFALGDASRLTLRLRASAPGSMAVYLDETCTRKAAEVTFPASTDWQEVQDSFSAPAGTFPLFFRLNCTGRVDWESFILT</sequence>
<evidence type="ECO:0000313" key="9">
    <source>
        <dbReference type="Proteomes" id="UP000223709"/>
    </source>
</evidence>
<comment type="similarity">
    <text evidence="1 7">Belongs to the glycosyl hydrolase 43 family.</text>
</comment>
<keyword evidence="2" id="KW-0858">Xylan degradation</keyword>
<evidence type="ECO:0000256" key="2">
    <source>
        <dbReference type="ARBA" id="ARBA00022651"/>
    </source>
</evidence>
<dbReference type="GO" id="GO:0004553">
    <property type="term" value="F:hydrolase activity, hydrolyzing O-glycosyl compounds"/>
    <property type="evidence" value="ECO:0007669"/>
    <property type="project" value="InterPro"/>
</dbReference>
<dbReference type="InterPro" id="IPR023296">
    <property type="entry name" value="Glyco_hydro_beta-prop_sf"/>
</dbReference>
<proteinExistence type="inferred from homology"/>
<dbReference type="InterPro" id="IPR052176">
    <property type="entry name" value="Glycosyl_Hydrlase_43_Enz"/>
</dbReference>
<dbReference type="EMBL" id="CP023819">
    <property type="protein sequence ID" value="ATL90704.1"/>
    <property type="molecule type" value="Genomic_DNA"/>
</dbReference>
<evidence type="ECO:0000256" key="1">
    <source>
        <dbReference type="ARBA" id="ARBA00009865"/>
    </source>
</evidence>
<evidence type="ECO:0000256" key="3">
    <source>
        <dbReference type="ARBA" id="ARBA00022801"/>
    </source>
</evidence>
<evidence type="ECO:0000256" key="6">
    <source>
        <dbReference type="PIRSR" id="PIRSR606710-2"/>
    </source>
</evidence>
<reference evidence="8 9" key="1">
    <citation type="submission" date="2017-10" db="EMBL/GenBank/DDBJ databases">
        <title>Complete Genome Sequence of Faecalibacterium prausnitzii isolated from the gut of healthy adult Indian.</title>
        <authorList>
            <person name="Bag S."/>
            <person name="Ghosh T.S."/>
            <person name="Das B."/>
        </authorList>
    </citation>
    <scope>NUCLEOTIDE SEQUENCE [LARGE SCALE GENOMIC DNA]</scope>
    <source>
        <strain evidence="8 9">Indica</strain>
    </source>
</reference>
<protein>
    <recommendedName>
        <fullName evidence="10">Alpha-N-arabinofuranosidase</fullName>
    </recommendedName>
</protein>
<accession>A0A291TBZ4</accession>
<keyword evidence="3 7" id="KW-0378">Hydrolase</keyword>
<dbReference type="CDD" id="cd18620">
    <property type="entry name" value="GH43_XylA-like"/>
    <property type="match status" value="1"/>
</dbReference>
<dbReference type="PANTHER" id="PTHR43772:SF2">
    <property type="entry name" value="PUTATIVE (AFU_ORTHOLOGUE AFUA_2G04480)-RELATED"/>
    <property type="match status" value="1"/>
</dbReference>
<dbReference type="PANTHER" id="PTHR43772">
    <property type="entry name" value="ENDO-1,4-BETA-XYLANASE"/>
    <property type="match status" value="1"/>
</dbReference>
<evidence type="ECO:0000313" key="8">
    <source>
        <dbReference type="EMBL" id="ATL90704.1"/>
    </source>
</evidence>
<evidence type="ECO:0000256" key="5">
    <source>
        <dbReference type="ARBA" id="ARBA00023295"/>
    </source>
</evidence>
<dbReference type="InterPro" id="IPR006710">
    <property type="entry name" value="Glyco_hydro_43"/>
</dbReference>
<dbReference type="SUPFAM" id="SSF75005">
    <property type="entry name" value="Arabinanase/levansucrase/invertase"/>
    <property type="match status" value="1"/>
</dbReference>
<dbReference type="RefSeq" id="WP_098924488.1">
    <property type="nucleotide sequence ID" value="NZ_CP023819.1"/>
</dbReference>